<evidence type="ECO:0000256" key="5">
    <source>
        <dbReference type="SAM" id="MobiDB-lite"/>
    </source>
</evidence>
<dbReference type="GO" id="GO:0007095">
    <property type="term" value="P:mitotic G2 DNA damage checkpoint signaling"/>
    <property type="evidence" value="ECO:0007669"/>
    <property type="project" value="TreeGrafter"/>
</dbReference>
<evidence type="ECO:0000313" key="7">
    <source>
        <dbReference type="EMBL" id="KTA95800.1"/>
    </source>
</evidence>
<feature type="compositionally biased region" description="Polar residues" evidence="5">
    <location>
        <begin position="1121"/>
        <end position="1136"/>
    </location>
</feature>
<organism evidence="8 9">
    <name type="scientific">Candida glabrata</name>
    <name type="common">Yeast</name>
    <name type="synonym">Torulopsis glabrata</name>
    <dbReference type="NCBI Taxonomy" id="5478"/>
    <lineage>
        <taxon>Eukaryota</taxon>
        <taxon>Fungi</taxon>
        <taxon>Dikarya</taxon>
        <taxon>Ascomycota</taxon>
        <taxon>Saccharomycotina</taxon>
        <taxon>Saccharomycetes</taxon>
        <taxon>Saccharomycetales</taxon>
        <taxon>Saccharomycetaceae</taxon>
        <taxon>Nakaseomyces</taxon>
    </lineage>
</organism>
<dbReference type="EMBL" id="LLZZ01000007">
    <property type="protein sequence ID" value="KTB13655.1"/>
    <property type="molecule type" value="Genomic_DNA"/>
</dbReference>
<feature type="compositionally biased region" description="Low complexity" evidence="5">
    <location>
        <begin position="649"/>
        <end position="661"/>
    </location>
</feature>
<gene>
    <name evidence="7" type="ORF">AO440_000186</name>
    <name evidence="8" type="ORF">AO440_005738</name>
</gene>
<evidence type="ECO:0000259" key="6">
    <source>
        <dbReference type="Pfam" id="PF09444"/>
    </source>
</evidence>
<dbReference type="VEuPathDB" id="FungiDB:CAGL0B00330g"/>
<dbReference type="GO" id="GO:0033314">
    <property type="term" value="P:mitotic DNA replication checkpoint signaling"/>
    <property type="evidence" value="ECO:0007669"/>
    <property type="project" value="TreeGrafter"/>
</dbReference>
<comment type="subcellular location">
    <subcellularLocation>
        <location evidence="1">Nucleus</location>
    </subcellularLocation>
</comment>
<evidence type="ECO:0000256" key="4">
    <source>
        <dbReference type="SAM" id="Coils"/>
    </source>
</evidence>
<reference evidence="8 9" key="1">
    <citation type="submission" date="2015-10" db="EMBL/GenBank/DDBJ databases">
        <title>Draft genomes sequences of Candida glabrata isolates 1A, 1B, 2A, 2B, 3A and 3B.</title>
        <authorList>
            <person name="Haavelsrud O.E."/>
            <person name="Gaustad P."/>
        </authorList>
    </citation>
    <scope>NUCLEOTIDE SEQUENCE [LARGE SCALE GENOMIC DNA]</scope>
    <source>
        <strain evidence="8">910700640</strain>
    </source>
</reference>
<feature type="compositionally biased region" description="Acidic residues" evidence="5">
    <location>
        <begin position="750"/>
        <end position="768"/>
    </location>
</feature>
<evidence type="ECO:0000256" key="2">
    <source>
        <dbReference type="ARBA" id="ARBA00022553"/>
    </source>
</evidence>
<dbReference type="GO" id="GO:0010997">
    <property type="term" value="F:anaphase-promoting complex binding"/>
    <property type="evidence" value="ECO:0007669"/>
    <property type="project" value="TreeGrafter"/>
</dbReference>
<dbReference type="EMBL" id="LLZZ01000180">
    <property type="protein sequence ID" value="KTA95800.1"/>
    <property type="molecule type" value="Genomic_DNA"/>
</dbReference>
<accession>A0A0W0DPI7</accession>
<feature type="compositionally biased region" description="Acidic residues" evidence="5">
    <location>
        <begin position="634"/>
        <end position="648"/>
    </location>
</feature>
<dbReference type="InterPro" id="IPR024146">
    <property type="entry name" value="Claspin"/>
</dbReference>
<dbReference type="GO" id="GO:0005634">
    <property type="term" value="C:nucleus"/>
    <property type="evidence" value="ECO:0007669"/>
    <property type="project" value="UniProtKB-SubCell"/>
</dbReference>
<evidence type="ECO:0000313" key="9">
    <source>
        <dbReference type="Proteomes" id="UP000054886"/>
    </source>
</evidence>
<keyword evidence="3" id="KW-0539">Nucleus</keyword>
<dbReference type="VEuPathDB" id="FungiDB:B1J91_B00330g"/>
<dbReference type="PANTHER" id="PTHR14396">
    <property type="entry name" value="CLASPIN"/>
    <property type="match status" value="1"/>
</dbReference>
<feature type="region of interest" description="Disordered" evidence="5">
    <location>
        <begin position="738"/>
        <end position="768"/>
    </location>
</feature>
<dbReference type="InterPro" id="IPR018564">
    <property type="entry name" value="Repl_chkpnt_MRC1_dom"/>
</dbReference>
<feature type="compositionally biased region" description="Low complexity" evidence="5">
    <location>
        <begin position="476"/>
        <end position="488"/>
    </location>
</feature>
<feature type="region of interest" description="Disordered" evidence="5">
    <location>
        <begin position="676"/>
        <end position="698"/>
    </location>
</feature>
<dbReference type="AlphaFoldDB" id="A0A0W0DPI7"/>
<name>A0A0W0DPI7_CANGB</name>
<keyword evidence="2" id="KW-0597">Phosphoprotein</keyword>
<dbReference type="PANTHER" id="PTHR14396:SF10">
    <property type="entry name" value="CLASPIN"/>
    <property type="match status" value="1"/>
</dbReference>
<keyword evidence="4" id="KW-0175">Coiled coil</keyword>
<feature type="region of interest" description="Disordered" evidence="5">
    <location>
        <begin position="387"/>
        <end position="490"/>
    </location>
</feature>
<dbReference type="Pfam" id="PF09444">
    <property type="entry name" value="MRC1"/>
    <property type="match status" value="1"/>
</dbReference>
<feature type="region of interest" description="Disordered" evidence="5">
    <location>
        <begin position="621"/>
        <end position="661"/>
    </location>
</feature>
<feature type="region of interest" description="Disordered" evidence="5">
    <location>
        <begin position="1109"/>
        <end position="1136"/>
    </location>
</feature>
<feature type="domain" description="DNA replication checkpoint mediator MRC1" evidence="6">
    <location>
        <begin position="800"/>
        <end position="937"/>
    </location>
</feature>
<comment type="caution">
    <text evidence="8">The sequence shown here is derived from an EMBL/GenBank/DDBJ whole genome shotgun (WGS) entry which is preliminary data.</text>
</comment>
<dbReference type="Proteomes" id="UP000054886">
    <property type="component" value="Unassembled WGS sequence"/>
</dbReference>
<protein>
    <submittedName>
        <fullName evidence="8">Mediator of replication checkpoint protein 1</fullName>
    </submittedName>
</protein>
<evidence type="ECO:0000313" key="8">
    <source>
        <dbReference type="EMBL" id="KTB13655.1"/>
    </source>
</evidence>
<dbReference type="VEuPathDB" id="FungiDB:GVI51_B00165"/>
<evidence type="ECO:0000256" key="3">
    <source>
        <dbReference type="ARBA" id="ARBA00023242"/>
    </source>
</evidence>
<sequence>MDFLFDELEQVKIKKRTTYKKVQVVGTDQGDEIAREDTSNQIVPNNASTSSDSERLLNNVNKKGFLLTSDKLDTIRSRLAQSKDSEVVEDRALINPQIEEQSKEKTFSSEQNNIVVNQSDDISTQIINEYYDGGEDLDATDIIKNSTQVIYEKRQKNSIWINPRNSKPKKINPTYDTSRLRNRSSYKTVSDDDIDDDLDDNDGVEETQATQIVSTEKDNSVTTVNLNEEHETSSFLFSNIGVGKSLLFDSEPLIPTQKIAASQNDRSVEINKDEDDYRQTMDASTQIIGATQHVPIETQNSYLQTIKDHEDKTVGSSKDLHTPNFNPNTSILPLFKNNSSEEAQSETQIDVVHEEVHKTKENDTQMDDTQISEVLAITKIEQELENDERAITDKQTEYIPKRSPNVLPAKSQFTKEKLLQNFDSSSSDEEDTILGEKQKDQNLSDSESLENNDIMTDQKTSVTPSSEYNGSDNEHSASISLRSSPLSKPRWKSSSMILPTYVNNLKQKVENKKLQLSSDSDDEVDSAVIYKLSNKSKATLLNLKVRLSKKKPVKKVHNEKDSTNLLFNNLRKATKQQIMLHRKELMESRGLNFEDLEKQKVMVEDLLEKEIERNLKIREREKRKESNEPLAEQEIMESDYEYSGDESDISNSDIVDNSSISSQQINYTEEITYGLKNSNESDKGDNSPAVINGPIELELDNVDDEGDIEIKRSHRTSKKPFLFSDTESDFQNDDIITDASSSAERLPIDESQETSPENEDHDSSEDIDTEQERIAAIKQQVKRQQEREVKERKKLQELANKGVNQYFEEEAEESDDEWRGIGGVDGDDFGEYDSEVEKMIDDYSKTEVDLTSLRQKIMDENKKMDLKLVNKILYDIKNGGFRKRGRNDMELEFSDDEDAELQEFRRKRRELMKQRMLENEDTDKLTKNPKSKAFFESMIVDLVEDKNNFDDLSDQIELKEENITQEDNEKEYNEAKSNKKGKIRISEDFVQKTLSFLHNDESTQEFQPSFIMSKEKGIGDMNALKSNSSLSFCSKLSTSRKMINDEEDVIEEFESFKRPSIIQSFSSKFTIDDKFKDGNKSVKVSTSYKTVGGSKASITYLGKTRKLVPPKNGPTVRKRNSNNTSRLFNIQNDPFD</sequence>
<proteinExistence type="predicted"/>
<feature type="compositionally biased region" description="Polar residues" evidence="5">
    <location>
        <begin position="443"/>
        <end position="471"/>
    </location>
</feature>
<feature type="coiled-coil region" evidence="4">
    <location>
        <begin position="894"/>
        <end position="978"/>
    </location>
</feature>
<dbReference type="VEuPathDB" id="FungiDB:GWK60_B00165"/>
<feature type="compositionally biased region" description="Basic and acidic residues" evidence="5">
    <location>
        <begin position="387"/>
        <end position="400"/>
    </location>
</feature>
<evidence type="ECO:0000256" key="1">
    <source>
        <dbReference type="ARBA" id="ARBA00004123"/>
    </source>
</evidence>